<protein>
    <submittedName>
        <fullName evidence="3">Glycosyl hydrolase 115 family protein</fullName>
    </submittedName>
</protein>
<dbReference type="PANTHER" id="PTHR37842">
    <property type="match status" value="1"/>
</dbReference>
<keyword evidence="1 3" id="KW-0378">Hydrolase</keyword>
<keyword evidence="2" id="KW-0732">Signal</keyword>
<name>A0ABT8WJW9_9FLAO</name>
<evidence type="ECO:0000313" key="4">
    <source>
        <dbReference type="Proteomes" id="UP001176806"/>
    </source>
</evidence>
<keyword evidence="4" id="KW-1185">Reference proteome</keyword>
<dbReference type="EMBL" id="JAUOEL010000001">
    <property type="protein sequence ID" value="MDO5973444.1"/>
    <property type="molecule type" value="Genomic_DNA"/>
</dbReference>
<feature type="chain" id="PRO_5045605630" evidence="2">
    <location>
        <begin position="23"/>
        <end position="688"/>
    </location>
</feature>
<reference evidence="3" key="1">
    <citation type="submission" date="2023-07" db="EMBL/GenBank/DDBJ databases">
        <title>Two novel species in the genus Flavivirga.</title>
        <authorList>
            <person name="Kwon K."/>
        </authorList>
    </citation>
    <scope>NUCLEOTIDE SEQUENCE</scope>
    <source>
        <strain evidence="3">KACC 14158</strain>
    </source>
</reference>
<evidence type="ECO:0000256" key="1">
    <source>
        <dbReference type="ARBA" id="ARBA00022801"/>
    </source>
</evidence>
<dbReference type="SUPFAM" id="SSF51445">
    <property type="entry name" value="(Trans)glycosidases"/>
    <property type="match status" value="1"/>
</dbReference>
<dbReference type="Gene3D" id="3.30.379.10">
    <property type="entry name" value="Chitobiase/beta-hexosaminidase domain 2-like"/>
    <property type="match status" value="1"/>
</dbReference>
<accession>A0ABT8WJW9</accession>
<dbReference type="InterPro" id="IPR017853">
    <property type="entry name" value="GH"/>
</dbReference>
<evidence type="ECO:0000313" key="3">
    <source>
        <dbReference type="EMBL" id="MDO5973444.1"/>
    </source>
</evidence>
<dbReference type="RefSeq" id="WP_303300530.1">
    <property type="nucleotide sequence ID" value="NZ_BAABDA010000042.1"/>
</dbReference>
<dbReference type="Gene3D" id="3.20.20.520">
    <property type="entry name" value="Glycosyl hydrolase family 115"/>
    <property type="match status" value="1"/>
</dbReference>
<dbReference type="Proteomes" id="UP001176806">
    <property type="component" value="Unassembled WGS sequence"/>
</dbReference>
<dbReference type="InterPro" id="IPR029018">
    <property type="entry name" value="Hex-like_dom2"/>
</dbReference>
<proteinExistence type="predicted"/>
<gene>
    <name evidence="3" type="ORF">Q4Q40_04535</name>
</gene>
<evidence type="ECO:0000256" key="2">
    <source>
        <dbReference type="SAM" id="SignalP"/>
    </source>
</evidence>
<dbReference type="GO" id="GO:0016787">
    <property type="term" value="F:hydrolase activity"/>
    <property type="evidence" value="ECO:0007669"/>
    <property type="project" value="UniProtKB-KW"/>
</dbReference>
<dbReference type="PANTHER" id="PTHR37842:SF2">
    <property type="entry name" value="GYLCOSYL HYDROLASE 115 C-TERMINAL DOMAIN-CONTAINING PROTEIN"/>
    <property type="match status" value="1"/>
</dbReference>
<dbReference type="Pfam" id="PF15979">
    <property type="entry name" value="Glyco_hydro_115"/>
    <property type="match status" value="1"/>
</dbReference>
<comment type="caution">
    <text evidence="3">The sequence shown here is derived from an EMBL/GenBank/DDBJ whole genome shotgun (WGS) entry which is preliminary data.</text>
</comment>
<organism evidence="3 4">
    <name type="scientific">Flavivirga jejuensis</name>
    <dbReference type="NCBI Taxonomy" id="870487"/>
    <lineage>
        <taxon>Bacteria</taxon>
        <taxon>Pseudomonadati</taxon>
        <taxon>Bacteroidota</taxon>
        <taxon>Flavobacteriia</taxon>
        <taxon>Flavobacteriales</taxon>
        <taxon>Flavobacteriaceae</taxon>
        <taxon>Flavivirga</taxon>
    </lineage>
</organism>
<feature type="signal peptide" evidence="2">
    <location>
        <begin position="1"/>
        <end position="22"/>
    </location>
</feature>
<sequence>MTKKYTYLYFLFFSILLLNTCANNNVKAYYLVTGSHANNIELNTINDLKNDLSKVVDAPIYIISETDKFPENGILFVTGTTETNPLIKELAEQKKINLSSEIPGSRGGIWSKTTLSNGQNAIVIGGSDIQGFQYAVYDYAQQVLGIDPLEYWTNKLPNKKTSKDLFNFEAKTIAPPKVPILAYFENDVDELANYRGNLLEYDWESYTEMINSLVRLRYNAIQFFDMLGRPEFFIRPEYKTLKPDYKIDIAYLDKMIDYAHSKGMKIQIDFELGYQIHPMDEDKAECWSTYKEDWIAAWKYYLEETPLKKTDIFVLRPRNQVWDWEYKSSCGESKIAVFNEVYEAFGKLVDDYKPEATKVTVCYSDGMEMFNEGFNPPKDWIIAWSDHGFGDFKHLPNDTKGYQFGTYMHAGYWLNHTVHNPYPNKVETVMKSMFQNYGADKYCLINGQNFRPFLLNLEAYSAVCNNPEAFNGDTFYKTWTQRYFNKESAKHAVASMEFLHKAQEGRKGYVEHLWEIREAVAYLSNTPINRPGKTPIPYSYERVENDLENTKLVEINLKKALGEAEKGLKKVNSENNFYHAYIYLPTLLYSDLIAFETTLHHITILKRLFENTNNPKFLEDAITLLPETIKKLDIVYKHRADGDLNKKWANWYAIKNRRQNNGFPTMKMIEAIDANLNELLALHNIENK</sequence>
<dbReference type="InterPro" id="IPR031924">
    <property type="entry name" value="GH115"/>
</dbReference>
<dbReference type="InterPro" id="IPR042301">
    <property type="entry name" value="GH115_sf"/>
</dbReference>